<feature type="transmembrane region" description="Helical" evidence="1">
    <location>
        <begin position="105"/>
        <end position="124"/>
    </location>
</feature>
<reference evidence="3" key="1">
    <citation type="submission" date="2013-02" db="EMBL/GenBank/DDBJ databases">
        <authorList>
            <consortium name="The Broad Institute Genome Sequencing Platform"/>
            <person name="Cuomo C."/>
            <person name="Becnel J."/>
            <person name="Sanscrainte N."/>
            <person name="Walker B."/>
            <person name="Young S.K."/>
            <person name="Zeng Q."/>
            <person name="Gargeya S."/>
            <person name="Fitzgerald M."/>
            <person name="Haas B."/>
            <person name="Abouelleil A."/>
            <person name="Alvarado L."/>
            <person name="Arachchi H.M."/>
            <person name="Berlin A.M."/>
            <person name="Chapman S.B."/>
            <person name="Dewar J."/>
            <person name="Goldberg J."/>
            <person name="Griggs A."/>
            <person name="Gujja S."/>
            <person name="Hansen M."/>
            <person name="Howarth C."/>
            <person name="Imamovic A."/>
            <person name="Larimer J."/>
            <person name="McCowan C."/>
            <person name="Murphy C."/>
            <person name="Neiman D."/>
            <person name="Pearson M."/>
            <person name="Priest M."/>
            <person name="Roberts A."/>
            <person name="Saif S."/>
            <person name="Shea T."/>
            <person name="Sisk P."/>
            <person name="Sykes S."/>
            <person name="Wortman J."/>
            <person name="Nusbaum C."/>
            <person name="Birren B."/>
        </authorList>
    </citation>
    <scope>NUCLEOTIDE SEQUENCE [LARGE SCALE GENOMIC DNA]</scope>
    <source>
        <strain evidence="3">PRA339</strain>
    </source>
</reference>
<organism evidence="2 3">
    <name type="scientific">Anncaliia algerae PRA339</name>
    <dbReference type="NCBI Taxonomy" id="1288291"/>
    <lineage>
        <taxon>Eukaryota</taxon>
        <taxon>Fungi</taxon>
        <taxon>Fungi incertae sedis</taxon>
        <taxon>Microsporidia</taxon>
        <taxon>Tubulinosematoidea</taxon>
        <taxon>Tubulinosematidae</taxon>
        <taxon>Anncaliia</taxon>
    </lineage>
</organism>
<dbReference type="HOGENOM" id="CLU_1363239_0_0_1"/>
<keyword evidence="1" id="KW-0472">Membrane</keyword>
<feature type="transmembrane region" description="Helical" evidence="1">
    <location>
        <begin position="36"/>
        <end position="58"/>
    </location>
</feature>
<name>A0A059F4E6_9MICR</name>
<keyword evidence="1" id="KW-0812">Transmembrane</keyword>
<reference evidence="2 3" key="2">
    <citation type="submission" date="2014-03" db="EMBL/GenBank/DDBJ databases">
        <title>The Genome Sequence of Anncaliia algerae insect isolate PRA339.</title>
        <authorList>
            <consortium name="The Broad Institute Genome Sequencing Platform"/>
            <consortium name="The Broad Institute Genome Sequencing Center for Infectious Disease"/>
            <person name="Cuomo C."/>
            <person name="Becnel J."/>
            <person name="Sanscrainte N."/>
            <person name="Walker B."/>
            <person name="Young S.K."/>
            <person name="Zeng Q."/>
            <person name="Gargeya S."/>
            <person name="Fitzgerald M."/>
            <person name="Haas B."/>
            <person name="Abouelleil A."/>
            <person name="Alvarado L."/>
            <person name="Arachchi H.M."/>
            <person name="Berlin A.M."/>
            <person name="Chapman S.B."/>
            <person name="Dewar J."/>
            <person name="Goldberg J."/>
            <person name="Griggs A."/>
            <person name="Gujja S."/>
            <person name="Hansen M."/>
            <person name="Howarth C."/>
            <person name="Imamovic A."/>
            <person name="Larimer J."/>
            <person name="McCowan C."/>
            <person name="Murphy C."/>
            <person name="Neiman D."/>
            <person name="Pearson M."/>
            <person name="Priest M."/>
            <person name="Roberts A."/>
            <person name="Saif S."/>
            <person name="Shea T."/>
            <person name="Sisk P."/>
            <person name="Sykes S."/>
            <person name="Wortman J."/>
            <person name="Nusbaum C."/>
            <person name="Birren B."/>
        </authorList>
    </citation>
    <scope>NUCLEOTIDE SEQUENCE [LARGE SCALE GENOMIC DNA]</scope>
    <source>
        <strain evidence="2 3">PRA339</strain>
    </source>
</reference>
<proteinExistence type="predicted"/>
<dbReference type="VEuPathDB" id="MicrosporidiaDB:H312_00615"/>
<sequence length="201" mass="23966">ILILNHRIYFVSTILLTIFSYIFHKLSISFKVFHSLNLFFCILSDFVRTIGLCIALSGNNSISFDIIYFYNINIIPYMREWCISSSIIYMSYNIFTLTLTEDVKIINTFLVIYLFCNLVAINFFNYFQFFFDYIWVFLGIILSSICYHIKNKNLLERKIKVNSYIYCDILNLFFIVSIYFNLYIILSDKSKLVDYITTLKN</sequence>
<keyword evidence="3" id="KW-1185">Reference proteome</keyword>
<accession>A0A059F4E6</accession>
<gene>
    <name evidence="2" type="ORF">H312_00615</name>
</gene>
<dbReference type="AlphaFoldDB" id="A0A059F4E6"/>
<feature type="transmembrane region" description="Helical" evidence="1">
    <location>
        <begin position="130"/>
        <end position="149"/>
    </location>
</feature>
<dbReference type="EMBL" id="KK365134">
    <property type="protein sequence ID" value="KCZ81972.1"/>
    <property type="molecule type" value="Genomic_DNA"/>
</dbReference>
<evidence type="ECO:0000313" key="3">
    <source>
        <dbReference type="Proteomes" id="UP000030655"/>
    </source>
</evidence>
<feature type="transmembrane region" description="Helical" evidence="1">
    <location>
        <begin position="6"/>
        <end position="24"/>
    </location>
</feature>
<protein>
    <submittedName>
        <fullName evidence="2">Uncharacterized protein</fullName>
    </submittedName>
</protein>
<feature type="transmembrane region" description="Helical" evidence="1">
    <location>
        <begin position="161"/>
        <end position="186"/>
    </location>
</feature>
<feature type="non-terminal residue" evidence="2">
    <location>
        <position position="1"/>
    </location>
</feature>
<evidence type="ECO:0000256" key="1">
    <source>
        <dbReference type="SAM" id="Phobius"/>
    </source>
</evidence>
<keyword evidence="1" id="KW-1133">Transmembrane helix</keyword>
<evidence type="ECO:0000313" key="2">
    <source>
        <dbReference type="EMBL" id="KCZ81972.1"/>
    </source>
</evidence>
<dbReference type="Proteomes" id="UP000030655">
    <property type="component" value="Unassembled WGS sequence"/>
</dbReference>